<dbReference type="OrthoDB" id="28901at2759"/>
<evidence type="ECO:0000313" key="3">
    <source>
        <dbReference type="EMBL" id="KAG1767310.1"/>
    </source>
</evidence>
<evidence type="ECO:0000259" key="2">
    <source>
        <dbReference type="SMART" id="SM00739"/>
    </source>
</evidence>
<dbReference type="InterPro" id="IPR005824">
    <property type="entry name" value="KOW"/>
</dbReference>
<keyword evidence="4" id="KW-1185">Reference proteome</keyword>
<feature type="domain" description="KOW" evidence="2">
    <location>
        <begin position="419"/>
        <end position="446"/>
    </location>
</feature>
<accession>A0A9P6ZJ03</accession>
<evidence type="ECO:0000256" key="1">
    <source>
        <dbReference type="SAM" id="MobiDB-lite"/>
    </source>
</evidence>
<proteinExistence type="predicted"/>
<comment type="caution">
    <text evidence="3">The sequence shown here is derived from an EMBL/GenBank/DDBJ whole genome shotgun (WGS) entry which is preliminary data.</text>
</comment>
<feature type="domain" description="KOW" evidence="2">
    <location>
        <begin position="614"/>
        <end position="640"/>
    </location>
</feature>
<sequence>MSKRAASNDDAPIAKRIRIDDENQTAALADKRAWAILEQFLTTDMSFAQMEEALSSYLGNRYSPNDWKESRDALFSGDSDDYLALTNLRAVMAKHIHPGSAPNDSSLAERRSSSARIQSSRRPAKLKNPYLNLDAEEDEDEESEDHDHNGSSDSRKVTSLPGSSSAARFAAVIDDMTHRFEATQRSSSHDGQAIPSSISDLIPSVGLQDERMYLLHVQRNVTDYIAAHLRKKKFDVKVSAWIAGQLYVVADSPKTIAKSLPFSLYLAMKQYVRISDEEREVVERTYNKLPNPAWVRIKHGKYQGDIAQVFDPDLPNGFVAILVPPRDFPYPMPPRSRSLLDRSCLPNRNTVSDINNGEDVVGFKFKGETYYMGLLLHNFHRDRLERVVCPHADDIQLHLQSGWNQSFLKRTVVAFSMQFLHVGDWARIVKGDLSSEIGEVTSTDHPASSATLKLILSGQRKKVELRLQDIERMFQIGDAVRVVAGPYLGVEGYVIQMEDDIFCICQDVSKEQVEVSKYYLDRRPLSHALQARLPMQQLFKPPPDIKSIQIGDFIEVLIGEHIGKSGIVRWLPMGGDNLWFQYGKLQIPVPISVVRRMHLPHLQTLQYTQDKGHDVKPGDVVRVARGPEYQTKWVVDIFLNPRIPDFLQVEVPISFVIKVRNATLDSFKKDIGQEVFIIGGDRKGYRATLYSFTSENCIVAVHGQQHTKIEPKDVATRYRMRLNAPQPQSVTPPPEKVPPSSSVAIPDPSTSSSLWTASPEDPLPSLTAELDPWTVNSNDILDSIDARLDKLKEGPLAWLMKKEFFFPVHHASRDVKSLALVHGRQAT</sequence>
<dbReference type="Gene3D" id="2.30.30.30">
    <property type="match status" value="1"/>
</dbReference>
<dbReference type="InterPro" id="IPR008991">
    <property type="entry name" value="Translation_prot_SH3-like_sf"/>
</dbReference>
<feature type="domain" description="KOW" evidence="2">
    <location>
        <begin position="547"/>
        <end position="574"/>
    </location>
</feature>
<dbReference type="EMBL" id="JABBWD010000088">
    <property type="protein sequence ID" value="KAG1767310.1"/>
    <property type="molecule type" value="Genomic_DNA"/>
</dbReference>
<organism evidence="3 4">
    <name type="scientific">Suillus placidus</name>
    <dbReference type="NCBI Taxonomy" id="48579"/>
    <lineage>
        <taxon>Eukaryota</taxon>
        <taxon>Fungi</taxon>
        <taxon>Dikarya</taxon>
        <taxon>Basidiomycota</taxon>
        <taxon>Agaricomycotina</taxon>
        <taxon>Agaricomycetes</taxon>
        <taxon>Agaricomycetidae</taxon>
        <taxon>Boletales</taxon>
        <taxon>Suillineae</taxon>
        <taxon>Suillaceae</taxon>
        <taxon>Suillus</taxon>
    </lineage>
</organism>
<dbReference type="AlphaFoldDB" id="A0A9P6ZJ03"/>
<dbReference type="InterPro" id="IPR014722">
    <property type="entry name" value="Rib_uL2_dom2"/>
</dbReference>
<dbReference type="SMART" id="SM00739">
    <property type="entry name" value="KOW"/>
    <property type="match status" value="5"/>
</dbReference>
<name>A0A9P6ZJ03_9AGAM</name>
<feature type="domain" description="KOW" evidence="2">
    <location>
        <begin position="473"/>
        <end position="500"/>
    </location>
</feature>
<feature type="compositionally biased region" description="Basic and acidic residues" evidence="1">
    <location>
        <begin position="145"/>
        <end position="156"/>
    </location>
</feature>
<feature type="compositionally biased region" description="Acidic residues" evidence="1">
    <location>
        <begin position="134"/>
        <end position="144"/>
    </location>
</feature>
<evidence type="ECO:0000313" key="4">
    <source>
        <dbReference type="Proteomes" id="UP000714275"/>
    </source>
</evidence>
<feature type="region of interest" description="Disordered" evidence="1">
    <location>
        <begin position="723"/>
        <end position="761"/>
    </location>
</feature>
<gene>
    <name evidence="3" type="ORF">EV702DRAFT_1282659</name>
</gene>
<dbReference type="SUPFAM" id="SSF50104">
    <property type="entry name" value="Translation proteins SH3-like domain"/>
    <property type="match status" value="1"/>
</dbReference>
<feature type="region of interest" description="Disordered" evidence="1">
    <location>
        <begin position="96"/>
        <end position="163"/>
    </location>
</feature>
<protein>
    <recommendedName>
        <fullName evidence="2">KOW domain-containing protein</fullName>
    </recommendedName>
</protein>
<dbReference type="Proteomes" id="UP000714275">
    <property type="component" value="Unassembled WGS sequence"/>
</dbReference>
<reference evidence="3" key="1">
    <citation type="journal article" date="2020" name="New Phytol.">
        <title>Comparative genomics reveals dynamic genome evolution in host specialist ectomycorrhizal fungi.</title>
        <authorList>
            <person name="Lofgren L.A."/>
            <person name="Nguyen N.H."/>
            <person name="Vilgalys R."/>
            <person name="Ruytinx J."/>
            <person name="Liao H.L."/>
            <person name="Branco S."/>
            <person name="Kuo A."/>
            <person name="LaButti K."/>
            <person name="Lipzen A."/>
            <person name="Andreopoulos W."/>
            <person name="Pangilinan J."/>
            <person name="Riley R."/>
            <person name="Hundley H."/>
            <person name="Na H."/>
            <person name="Barry K."/>
            <person name="Grigoriev I.V."/>
            <person name="Stajich J.E."/>
            <person name="Kennedy P.G."/>
        </authorList>
    </citation>
    <scope>NUCLEOTIDE SEQUENCE</scope>
    <source>
        <strain evidence="3">DOB743</strain>
    </source>
</reference>
<feature type="domain" description="KOW" evidence="2">
    <location>
        <begin position="668"/>
        <end position="695"/>
    </location>
</feature>